<comment type="caution">
    <text evidence="1">The sequence shown here is derived from an EMBL/GenBank/DDBJ whole genome shotgun (WGS) entry which is preliminary data.</text>
</comment>
<gene>
    <name evidence="1" type="ORF">FJM51_14115</name>
</gene>
<name>A0A501WUI7_9RHOB</name>
<organism evidence="1 2">
    <name type="scientific">Amaricoccus solimangrovi</name>
    <dbReference type="NCBI Taxonomy" id="2589815"/>
    <lineage>
        <taxon>Bacteria</taxon>
        <taxon>Pseudomonadati</taxon>
        <taxon>Pseudomonadota</taxon>
        <taxon>Alphaproteobacteria</taxon>
        <taxon>Rhodobacterales</taxon>
        <taxon>Paracoccaceae</taxon>
        <taxon>Amaricoccus</taxon>
    </lineage>
</organism>
<reference evidence="1 2" key="1">
    <citation type="submission" date="2019-06" db="EMBL/GenBank/DDBJ databases">
        <title>A novel bacterium of genus Amaricoccus, isolated from marine sediment.</title>
        <authorList>
            <person name="Huang H."/>
            <person name="Mo K."/>
            <person name="Hu Y."/>
        </authorList>
    </citation>
    <scope>NUCLEOTIDE SEQUENCE [LARGE SCALE GENOMIC DNA]</scope>
    <source>
        <strain evidence="1 2">HB172011</strain>
    </source>
</reference>
<dbReference type="Proteomes" id="UP000319255">
    <property type="component" value="Unassembled WGS sequence"/>
</dbReference>
<keyword evidence="2" id="KW-1185">Reference proteome</keyword>
<dbReference type="EMBL" id="VFRP01000014">
    <property type="protein sequence ID" value="TPE49516.1"/>
    <property type="molecule type" value="Genomic_DNA"/>
</dbReference>
<evidence type="ECO:0000313" key="2">
    <source>
        <dbReference type="Proteomes" id="UP000319255"/>
    </source>
</evidence>
<evidence type="ECO:0000313" key="1">
    <source>
        <dbReference type="EMBL" id="TPE49516.1"/>
    </source>
</evidence>
<dbReference type="AlphaFoldDB" id="A0A501WUI7"/>
<accession>A0A501WUI7</accession>
<proteinExistence type="predicted"/>
<protein>
    <submittedName>
        <fullName evidence="1">Uncharacterized protein</fullName>
    </submittedName>
</protein>
<dbReference type="RefSeq" id="WP_140454780.1">
    <property type="nucleotide sequence ID" value="NZ_VFRP01000014.1"/>
</dbReference>
<sequence>MVRIAVPYRGRIGRMYVADIATHDALALVGAVESGTKPEVGFGNGRLAPVLAEAALRLATEGRPVKVSEIG</sequence>